<dbReference type="Proteomes" id="UP000310353">
    <property type="component" value="Unassembled WGS sequence"/>
</dbReference>
<organism evidence="1 2">
    <name type="scientific">Campylobacter aviculae</name>
    <dbReference type="NCBI Taxonomy" id="2510190"/>
    <lineage>
        <taxon>Bacteria</taxon>
        <taxon>Pseudomonadati</taxon>
        <taxon>Campylobacterota</taxon>
        <taxon>Epsilonproteobacteria</taxon>
        <taxon>Campylobacterales</taxon>
        <taxon>Campylobacteraceae</taxon>
        <taxon>Campylobacter</taxon>
    </lineage>
</organism>
<name>A0A4U7BVA8_9BACT</name>
<reference evidence="1 2" key="1">
    <citation type="submission" date="2018-05" db="EMBL/GenBank/DDBJ databases">
        <title>Novel Campyloabacter and Helicobacter Species and Strains.</title>
        <authorList>
            <person name="Mannion A.J."/>
            <person name="Shen Z."/>
            <person name="Fox J.G."/>
        </authorList>
    </citation>
    <scope>NUCLEOTIDE SEQUENCE [LARGE SCALE GENOMIC DNA]</scope>
    <source>
        <strain evidence="2">MIT17-670</strain>
    </source>
</reference>
<dbReference type="EMBL" id="NXMA01000005">
    <property type="protein sequence ID" value="TKX32387.1"/>
    <property type="molecule type" value="Genomic_DNA"/>
</dbReference>
<proteinExistence type="predicted"/>
<evidence type="ECO:0000313" key="1">
    <source>
        <dbReference type="EMBL" id="TKX32387.1"/>
    </source>
</evidence>
<dbReference type="RefSeq" id="WP_137622059.1">
    <property type="nucleotide sequence ID" value="NZ_NXMA01000005.1"/>
</dbReference>
<comment type="caution">
    <text evidence="1">The sequence shown here is derived from an EMBL/GenBank/DDBJ whole genome shotgun (WGS) entry which is preliminary data.</text>
</comment>
<accession>A0A4U7BVA8</accession>
<gene>
    <name evidence="1" type="ORF">CQA76_03430</name>
</gene>
<dbReference type="AlphaFoldDB" id="A0A4U7BVA8"/>
<protein>
    <submittedName>
        <fullName evidence="1">Uncharacterized protein</fullName>
    </submittedName>
</protein>
<evidence type="ECO:0000313" key="2">
    <source>
        <dbReference type="Proteomes" id="UP000310353"/>
    </source>
</evidence>
<dbReference type="OrthoDB" id="5351602at2"/>
<dbReference type="Gene3D" id="6.10.140.2190">
    <property type="match status" value="1"/>
</dbReference>
<sequence length="431" mass="49249">MQLTSVEEYKFLSPIAQDIQAIRLKLNGIMDELEAFIDEKKDATIQEYKDLVEQKIEELRKLYDRVVNPFDYSSDLEPYKPNLGEIWFKKDTAEIYIYKENPDIAHFGKETPKTSNTGDIWFKNTNDEDFHEGQFYVAEQVVEGKAWIDPTLPATFKAKFNQSEQPKDDEVELGDIWYRSDTKEYLVYVKTTSGNFWANPQIPSTFSAKFNTEEKPQDPNLGDVWYKSDTKEYLVYTRVTDTNTWVLKTDLGIKAYIWQKTNRPETNYNEPPSIEKEPTKPTDAVNKKYIDDLINSINDEIENKVGLEGNETIDGIKTFKKEIVINDPKADNQAATKKYTDHQGGLVASTAAIDFRKGVHFNITLSAKSAISVANWGSLIGKSGTITINNANNITAFNTPFKFRATQSNFSGTEIFAYFVVSSSHIRLVRS</sequence>
<keyword evidence="2" id="KW-1185">Reference proteome</keyword>